<comment type="caution">
    <text evidence="2">The sequence shown here is derived from an EMBL/GenBank/DDBJ whole genome shotgun (WGS) entry which is preliminary data.</text>
</comment>
<accession>A0A8H4RGW9</accession>
<feature type="region of interest" description="Disordered" evidence="1">
    <location>
        <begin position="171"/>
        <end position="223"/>
    </location>
</feature>
<gene>
    <name evidence="2" type="ORF">G7Y89_g8773</name>
</gene>
<dbReference type="OrthoDB" id="3920742at2759"/>
<reference evidence="2 3" key="1">
    <citation type="submission" date="2020-03" db="EMBL/GenBank/DDBJ databases">
        <title>Draft Genome Sequence of Cudoniella acicularis.</title>
        <authorList>
            <person name="Buettner E."/>
            <person name="Kellner H."/>
        </authorList>
    </citation>
    <scope>NUCLEOTIDE SEQUENCE [LARGE SCALE GENOMIC DNA]</scope>
    <source>
        <strain evidence="2 3">DSM 108380</strain>
    </source>
</reference>
<protein>
    <submittedName>
        <fullName evidence="2">Uncharacterized protein</fullName>
    </submittedName>
</protein>
<keyword evidence="3" id="KW-1185">Reference proteome</keyword>
<evidence type="ECO:0000313" key="3">
    <source>
        <dbReference type="Proteomes" id="UP000566819"/>
    </source>
</evidence>
<evidence type="ECO:0000256" key="1">
    <source>
        <dbReference type="SAM" id="MobiDB-lite"/>
    </source>
</evidence>
<name>A0A8H4RGW9_9HELO</name>
<feature type="compositionally biased region" description="Basic and acidic residues" evidence="1">
    <location>
        <begin position="171"/>
        <end position="192"/>
    </location>
</feature>
<organism evidence="2 3">
    <name type="scientific">Cudoniella acicularis</name>
    <dbReference type="NCBI Taxonomy" id="354080"/>
    <lineage>
        <taxon>Eukaryota</taxon>
        <taxon>Fungi</taxon>
        <taxon>Dikarya</taxon>
        <taxon>Ascomycota</taxon>
        <taxon>Pezizomycotina</taxon>
        <taxon>Leotiomycetes</taxon>
        <taxon>Helotiales</taxon>
        <taxon>Tricladiaceae</taxon>
        <taxon>Cudoniella</taxon>
    </lineage>
</organism>
<dbReference type="Proteomes" id="UP000566819">
    <property type="component" value="Unassembled WGS sequence"/>
</dbReference>
<proteinExistence type="predicted"/>
<dbReference type="AlphaFoldDB" id="A0A8H4RGW9"/>
<evidence type="ECO:0000313" key="2">
    <source>
        <dbReference type="EMBL" id="KAF4629378.1"/>
    </source>
</evidence>
<sequence length="223" mass="25566">MPEITLQNPTTAPFKEQLNLGTELYLQYSTRTFWHQKRNVLAESPDNHNSSASKNLTYTYQDSWFNTKLKSRTEGAFKILGKGKDGKLESWMIETEWGIEDSSGESRPDWRASWIVLYFPAVGVQVSDPSVGLDILCNRSEQLQKETVEDIKAAIQKIYYLIDEFGTPDLHHVPNDGAREREAEKKDVERQKKIPKTGPEAGISPNLRYPEEEEEEEKKCGLQ</sequence>
<dbReference type="EMBL" id="JAAMPI010000685">
    <property type="protein sequence ID" value="KAF4629378.1"/>
    <property type="molecule type" value="Genomic_DNA"/>
</dbReference>